<keyword evidence="1" id="KW-0175">Coiled coil</keyword>
<evidence type="ECO:0000313" key="2">
    <source>
        <dbReference type="EMBL" id="CAG6642336.1"/>
    </source>
</evidence>
<reference evidence="2" key="1">
    <citation type="submission" date="2021-05" db="EMBL/GenBank/DDBJ databases">
        <authorList>
            <person name="Alioto T."/>
            <person name="Alioto T."/>
            <person name="Gomez Garrido J."/>
        </authorList>
    </citation>
    <scope>NUCLEOTIDE SEQUENCE</scope>
</reference>
<protein>
    <submittedName>
        <fullName evidence="2">Uncharacterized protein</fullName>
    </submittedName>
</protein>
<dbReference type="EMBL" id="HBUF01121834">
    <property type="protein sequence ID" value="CAG6642336.1"/>
    <property type="molecule type" value="Transcribed_RNA"/>
</dbReference>
<accession>A0A8D8R1K9</accession>
<proteinExistence type="predicted"/>
<name>A0A8D8R1K9_9HEMI</name>
<dbReference type="AlphaFoldDB" id="A0A8D8R1K9"/>
<evidence type="ECO:0000256" key="1">
    <source>
        <dbReference type="SAM" id="Coils"/>
    </source>
</evidence>
<sequence length="128" mass="15131">MTMIQQERHSTRDYPETLCILLQRLCEGWVNGMRSLCWKLTGRNCGGAEDDEEDIWNEKIMLEADEEETVVEKTKENHDEELKRLEICNEKIMLEADEEESVVDETKDNDEEELKRLSQIILPRQIMT</sequence>
<organism evidence="2">
    <name type="scientific">Cacopsylla melanoneura</name>
    <dbReference type="NCBI Taxonomy" id="428564"/>
    <lineage>
        <taxon>Eukaryota</taxon>
        <taxon>Metazoa</taxon>
        <taxon>Ecdysozoa</taxon>
        <taxon>Arthropoda</taxon>
        <taxon>Hexapoda</taxon>
        <taxon>Insecta</taxon>
        <taxon>Pterygota</taxon>
        <taxon>Neoptera</taxon>
        <taxon>Paraneoptera</taxon>
        <taxon>Hemiptera</taxon>
        <taxon>Sternorrhyncha</taxon>
        <taxon>Psylloidea</taxon>
        <taxon>Psyllidae</taxon>
        <taxon>Psyllinae</taxon>
        <taxon>Cacopsylla</taxon>
    </lineage>
</organism>
<feature type="coiled-coil region" evidence="1">
    <location>
        <begin position="57"/>
        <end position="109"/>
    </location>
</feature>